<dbReference type="Pfam" id="PF00135">
    <property type="entry name" value="COesterase"/>
    <property type="match status" value="1"/>
</dbReference>
<accession>A0AA39D4L1</accession>
<dbReference type="Gene3D" id="3.40.50.1820">
    <property type="entry name" value="alpha/beta hydrolase"/>
    <property type="match status" value="1"/>
</dbReference>
<dbReference type="InterPro" id="IPR019826">
    <property type="entry name" value="Carboxylesterase_B_AS"/>
</dbReference>
<dbReference type="EMBL" id="JAPDRN010000001">
    <property type="protein sequence ID" value="KAJ9647543.1"/>
    <property type="molecule type" value="Genomic_DNA"/>
</dbReference>
<organism evidence="5 6">
    <name type="scientific">Knufia peltigerae</name>
    <dbReference type="NCBI Taxonomy" id="1002370"/>
    <lineage>
        <taxon>Eukaryota</taxon>
        <taxon>Fungi</taxon>
        <taxon>Dikarya</taxon>
        <taxon>Ascomycota</taxon>
        <taxon>Pezizomycotina</taxon>
        <taxon>Eurotiomycetes</taxon>
        <taxon>Chaetothyriomycetidae</taxon>
        <taxon>Chaetothyriales</taxon>
        <taxon>Trichomeriaceae</taxon>
        <taxon>Knufia</taxon>
    </lineage>
</organism>
<dbReference type="PANTHER" id="PTHR43142">
    <property type="entry name" value="CARBOXYLIC ESTER HYDROLASE"/>
    <property type="match status" value="1"/>
</dbReference>
<gene>
    <name evidence="5" type="ORF">H2204_000172</name>
</gene>
<evidence type="ECO:0000256" key="2">
    <source>
        <dbReference type="ARBA" id="ARBA00022801"/>
    </source>
</evidence>
<evidence type="ECO:0000256" key="1">
    <source>
        <dbReference type="ARBA" id="ARBA00005964"/>
    </source>
</evidence>
<dbReference type="GO" id="GO:0016787">
    <property type="term" value="F:hydrolase activity"/>
    <property type="evidence" value="ECO:0007669"/>
    <property type="project" value="UniProtKB-KW"/>
</dbReference>
<sequence length="573" mass="64062">MSYQTPTGQAHLAIPELGTASGFEYASGVRQFCGIPYGRLAKRWTRAVIADSWENGKHDGTKLGLTHATVLEDFSSSAPNPPELFHVPNNLTPVPQFPHMPIPRYQHDDCLVMNITTPPLSSELYPVMVYVHGGAFIYGGANRSVFDGVNLVNYSIDRKTPVLSLALNYRVGIWGFLASRDIQDDLARDGFSGAGNFGLTDQRLAFEWIRKYIRAFGGDPDNVTIVGESAGGTSIAFNMTEVELKSKSDYCPGQTSGFHRAICMSGGYTTIPVMSMREHEKQYRALLRRLQINPDAPGALEALRNTPEAAVTACSIPLQGAIVSTYNPCDDGVLLGPHKDGTDSARPTFENMTSPPSWVKSVMFGDVGDEAVIFRLNDTYTYSMITEHMAKFLSQDHIKTILDLYGVTPELPPNELRDRFELMASDTVFRAENYVKAHRSNVPQTFGYHFDQPSTLDNPLKGTAYHAIDLLYLFRNLFDRMDDRQKALSDTLAGHFIDFSYGKDPWERFNVGHKWMVYGPDGHAHLKTEAEDEPVRRYSRTDKILQMGVYTAFADALDYVSWQRFNTAQEILN</sequence>
<evidence type="ECO:0000256" key="3">
    <source>
        <dbReference type="RuleBase" id="RU361235"/>
    </source>
</evidence>
<dbReference type="SUPFAM" id="SSF53474">
    <property type="entry name" value="alpha/beta-Hydrolases"/>
    <property type="match status" value="1"/>
</dbReference>
<keyword evidence="6" id="KW-1185">Reference proteome</keyword>
<dbReference type="PANTHER" id="PTHR43142:SF1">
    <property type="entry name" value="CARBOXYLIC ESTER HYDROLASE"/>
    <property type="match status" value="1"/>
</dbReference>
<proteinExistence type="inferred from homology"/>
<reference evidence="5" key="1">
    <citation type="submission" date="2022-10" db="EMBL/GenBank/DDBJ databases">
        <title>Culturing micro-colonial fungi from biological soil crusts in the Mojave desert and describing Neophaeococcomyces mojavensis, and introducing the new genera and species Taxawa tesnikishii.</title>
        <authorList>
            <person name="Kurbessoian T."/>
            <person name="Stajich J.E."/>
        </authorList>
    </citation>
    <scope>NUCLEOTIDE SEQUENCE</scope>
    <source>
        <strain evidence="5">TK_35</strain>
    </source>
</reference>
<name>A0AA39D4L1_9EURO</name>
<comment type="similarity">
    <text evidence="1 3">Belongs to the type-B carboxylesterase/lipase family.</text>
</comment>
<dbReference type="Proteomes" id="UP001172681">
    <property type="component" value="Unassembled WGS sequence"/>
</dbReference>
<dbReference type="InterPro" id="IPR029058">
    <property type="entry name" value="AB_hydrolase_fold"/>
</dbReference>
<protein>
    <recommendedName>
        <fullName evidence="3">Carboxylic ester hydrolase</fullName>
        <ecNumber evidence="3">3.1.1.-</ecNumber>
    </recommendedName>
</protein>
<evidence type="ECO:0000313" key="5">
    <source>
        <dbReference type="EMBL" id="KAJ9647543.1"/>
    </source>
</evidence>
<keyword evidence="2 3" id="KW-0378">Hydrolase</keyword>
<dbReference type="InterPro" id="IPR002018">
    <property type="entry name" value="CarbesteraseB"/>
</dbReference>
<dbReference type="PROSITE" id="PS00122">
    <property type="entry name" value="CARBOXYLESTERASE_B_1"/>
    <property type="match status" value="1"/>
</dbReference>
<feature type="domain" description="Carboxylesterase type B" evidence="4">
    <location>
        <begin position="18"/>
        <end position="539"/>
    </location>
</feature>
<dbReference type="EC" id="3.1.1.-" evidence="3"/>
<evidence type="ECO:0000313" key="6">
    <source>
        <dbReference type="Proteomes" id="UP001172681"/>
    </source>
</evidence>
<evidence type="ECO:0000259" key="4">
    <source>
        <dbReference type="Pfam" id="PF00135"/>
    </source>
</evidence>
<comment type="caution">
    <text evidence="5">The sequence shown here is derived from an EMBL/GenBank/DDBJ whole genome shotgun (WGS) entry which is preliminary data.</text>
</comment>
<dbReference type="AlphaFoldDB" id="A0AA39D4L1"/>